<gene>
    <name evidence="1" type="ORF">A2Z33_04175</name>
</gene>
<sequence length="171" mass="19406">MDKFTIVYIDDRLDPDRVTLENRTFSFLQRSLGGPNISLHGISTLEEATDYFLTRKAGYDLLICDKNLGWGRQPDGSHLYLRGNDFLVFLLNLRQDLRPAPVIVYTDSPAGVLGRWRADGISVGAVVEKYNYNPEDSREHWEILADTVRAYIPDTSGENTEGTIRNEISTH</sequence>
<comment type="caution">
    <text evidence="1">The sequence shown here is derived from an EMBL/GenBank/DDBJ whole genome shotgun (WGS) entry which is preliminary data.</text>
</comment>
<proteinExistence type="predicted"/>
<dbReference type="Proteomes" id="UP000178448">
    <property type="component" value="Unassembled WGS sequence"/>
</dbReference>
<accession>A0A1F5YWG2</accession>
<protein>
    <recommendedName>
        <fullName evidence="3">Response regulatory domain-containing protein</fullName>
    </recommendedName>
</protein>
<name>A0A1F5YWG2_9BACT</name>
<reference evidence="1 2" key="1">
    <citation type="journal article" date="2016" name="Nat. Commun.">
        <title>Thousands of microbial genomes shed light on interconnected biogeochemical processes in an aquifer system.</title>
        <authorList>
            <person name="Anantharaman K."/>
            <person name="Brown C.T."/>
            <person name="Hug L.A."/>
            <person name="Sharon I."/>
            <person name="Castelle C.J."/>
            <person name="Probst A.J."/>
            <person name="Thomas B.C."/>
            <person name="Singh A."/>
            <person name="Wilkins M.J."/>
            <person name="Karaoz U."/>
            <person name="Brodie E.L."/>
            <person name="Williams K.H."/>
            <person name="Hubbard S.S."/>
            <person name="Banfield J.F."/>
        </authorList>
    </citation>
    <scope>NUCLEOTIDE SEQUENCE [LARGE SCALE GENOMIC DNA]</scope>
</reference>
<evidence type="ECO:0000313" key="2">
    <source>
        <dbReference type="Proteomes" id="UP000178448"/>
    </source>
</evidence>
<evidence type="ECO:0008006" key="3">
    <source>
        <dbReference type="Google" id="ProtNLM"/>
    </source>
</evidence>
<organism evidence="1 2">
    <name type="scientific">Candidatus Gottesmanbacteria bacterium RBG_16_52_11</name>
    <dbReference type="NCBI Taxonomy" id="1798374"/>
    <lineage>
        <taxon>Bacteria</taxon>
        <taxon>Candidatus Gottesmaniibacteriota</taxon>
    </lineage>
</organism>
<evidence type="ECO:0000313" key="1">
    <source>
        <dbReference type="EMBL" id="OGG04317.1"/>
    </source>
</evidence>
<dbReference type="EMBL" id="MFJD01000004">
    <property type="protein sequence ID" value="OGG04317.1"/>
    <property type="molecule type" value="Genomic_DNA"/>
</dbReference>
<dbReference type="AlphaFoldDB" id="A0A1F5YWG2"/>